<evidence type="ECO:0000313" key="3">
    <source>
        <dbReference type="EMBL" id="MDR7299015.1"/>
    </source>
</evidence>
<feature type="domain" description="Integrase catalytic" evidence="2">
    <location>
        <begin position="282"/>
        <end position="489"/>
    </location>
</feature>
<reference evidence="3 4" key="1">
    <citation type="submission" date="2023-07" db="EMBL/GenBank/DDBJ databases">
        <title>Sorghum-associated microbial communities from plants grown in Nebraska, USA.</title>
        <authorList>
            <person name="Schachtman D."/>
        </authorList>
    </citation>
    <scope>NUCLEOTIDE SEQUENCE [LARGE SCALE GENOMIC DNA]</scope>
    <source>
        <strain evidence="3 4">BE310</strain>
    </source>
</reference>
<feature type="compositionally biased region" description="Basic and acidic residues" evidence="1">
    <location>
        <begin position="659"/>
        <end position="668"/>
    </location>
</feature>
<dbReference type="EMBL" id="JAVDXQ010000006">
    <property type="protein sequence ID" value="MDR7299015.1"/>
    <property type="molecule type" value="Genomic_DNA"/>
</dbReference>
<gene>
    <name evidence="3" type="ORF">J2X16_004383</name>
</gene>
<feature type="compositionally biased region" description="Low complexity" evidence="1">
    <location>
        <begin position="682"/>
        <end position="701"/>
    </location>
</feature>
<evidence type="ECO:0000259" key="2">
    <source>
        <dbReference type="PROSITE" id="PS50994"/>
    </source>
</evidence>
<evidence type="ECO:0000313" key="4">
    <source>
        <dbReference type="Proteomes" id="UP001180536"/>
    </source>
</evidence>
<dbReference type="PROSITE" id="PS50994">
    <property type="entry name" value="INTEGRASE"/>
    <property type="match status" value="1"/>
</dbReference>
<feature type="region of interest" description="Disordered" evidence="1">
    <location>
        <begin position="644"/>
        <end position="729"/>
    </location>
</feature>
<dbReference type="InterPro" id="IPR001584">
    <property type="entry name" value="Integrase_cat-core"/>
</dbReference>
<dbReference type="InterPro" id="IPR036397">
    <property type="entry name" value="RNaseH_sf"/>
</dbReference>
<comment type="caution">
    <text evidence="3">The sequence shown here is derived from an EMBL/GenBank/DDBJ whole genome shotgun (WGS) entry which is preliminary data.</text>
</comment>
<evidence type="ECO:0000256" key="1">
    <source>
        <dbReference type="SAM" id="MobiDB-lite"/>
    </source>
</evidence>
<organism evidence="3 4">
    <name type="scientific">Pelomonas aquatica</name>
    <dbReference type="NCBI Taxonomy" id="431058"/>
    <lineage>
        <taxon>Bacteria</taxon>
        <taxon>Pseudomonadati</taxon>
        <taxon>Pseudomonadota</taxon>
        <taxon>Betaproteobacteria</taxon>
        <taxon>Burkholderiales</taxon>
        <taxon>Sphaerotilaceae</taxon>
        <taxon>Roseateles</taxon>
    </lineage>
</organism>
<feature type="region of interest" description="Disordered" evidence="1">
    <location>
        <begin position="166"/>
        <end position="185"/>
    </location>
</feature>
<dbReference type="Gene3D" id="3.30.420.10">
    <property type="entry name" value="Ribonuclease H-like superfamily/Ribonuclease H"/>
    <property type="match status" value="1"/>
</dbReference>
<keyword evidence="4" id="KW-1185">Reference proteome</keyword>
<dbReference type="Proteomes" id="UP001180536">
    <property type="component" value="Unassembled WGS sequence"/>
</dbReference>
<name>A0ABU1ZEG3_9BURK</name>
<accession>A0ABU1ZEG3</accession>
<dbReference type="RefSeq" id="WP_310348383.1">
    <property type="nucleotide sequence ID" value="NZ_JAVDXQ010000006.1"/>
</dbReference>
<proteinExistence type="predicted"/>
<sequence>MPARQHSFQIHDVFKPLKLMPEISGTFRVIDTVGFTEVIVINVDTEKLTVPYAIGYDRWIDMLDGEEVERALDPYLHLPSAPTGLPTAATERLRHVIAATTTVSQNPRLLHRRTTLSSEIASVARGLSLSQRTVKRWILQWLQAGRNPAAVVSTFIDVASRELRGRQVAGNKRGPKPTKPELSSTAPAHEVADYVIRAYRSYIKAQGMSWKDAYYEMLIGLYKVPVDGVTKDKNGEALLSPALIEKYRLPTWNQFRYRCRQLQAADHPAADDLPRGARGKATDNVPGPGFFEIDGTHFQIQLVSRVTKSKLVGRPSVYLIVDIFSGVIAGYAVTLENPSWAVAALALYNTFSDKGPIFERLGLPFQSADWPCQQLPNMLRADRAELVSNMGQEFPASGIRVEVTPSMTPIAKGSIEGKNSETKHSHKGRFNLPGLFNKYRKRRESDGKKDAALDLLQFERILVEIIVDLNRRAMKPSRLPPDALQETSRVASRVGFYEWGLTARPGFTRSMNTNFVYEHLLTKGSGSVTPGGIRLDGEVFNCDWLRDKGYLTAALNGTYEISVSYNPLFAGEIFFHDGGTNSWQSASNVDPEILQKRASFPEAKEYRALQRKFAEQASLNHRKQQRERTPEVKQEIKSAVAEKNLLPAQPKTSKRHIRENRAAEKASFRDTGLNGALPVPPAASASAAEAPSPTPPTASSSDALQSTPGELTGPAKFKSLWSKVSAVSK</sequence>
<protein>
    <recommendedName>
        <fullName evidence="2">Integrase catalytic domain-containing protein</fullName>
    </recommendedName>
</protein>